<feature type="domain" description="DUF397" evidence="2">
    <location>
        <begin position="8"/>
        <end position="61"/>
    </location>
</feature>
<accession>A0A3N9XKP2</accession>
<evidence type="ECO:0000313" key="4">
    <source>
        <dbReference type="Proteomes" id="UP000278981"/>
    </source>
</evidence>
<gene>
    <name evidence="3" type="ORF">DDE19_26090</name>
</gene>
<evidence type="ECO:0000313" key="3">
    <source>
        <dbReference type="EMBL" id="RQX13412.1"/>
    </source>
</evidence>
<comment type="caution">
    <text evidence="3">The sequence shown here is derived from an EMBL/GenBank/DDBJ whole genome shotgun (WGS) entry which is preliminary data.</text>
</comment>
<feature type="region of interest" description="Disordered" evidence="1">
    <location>
        <begin position="1"/>
        <end position="23"/>
    </location>
</feature>
<sequence>MSDHEFRRWRKSSRSDGGQNCVEVSDAIDGSVMRVRDSKDPSGPALAFNGAGWAAFIAGARNGAFDRA</sequence>
<proteinExistence type="predicted"/>
<organism evidence="3 4">
    <name type="scientific">Micromonospora ureilytica</name>
    <dbReference type="NCBI Taxonomy" id="709868"/>
    <lineage>
        <taxon>Bacteria</taxon>
        <taxon>Bacillati</taxon>
        <taxon>Actinomycetota</taxon>
        <taxon>Actinomycetes</taxon>
        <taxon>Micromonosporales</taxon>
        <taxon>Micromonosporaceae</taxon>
        <taxon>Micromonospora</taxon>
    </lineage>
</organism>
<evidence type="ECO:0000256" key="1">
    <source>
        <dbReference type="SAM" id="MobiDB-lite"/>
    </source>
</evidence>
<dbReference type="InterPro" id="IPR007278">
    <property type="entry name" value="DUF397"/>
</dbReference>
<dbReference type="AlphaFoldDB" id="A0A3N9XKP2"/>
<dbReference type="OrthoDB" id="4560027at2"/>
<reference evidence="3 4" key="1">
    <citation type="submission" date="2018-04" db="EMBL/GenBank/DDBJ databases">
        <title>Micromonosporas from Atacama Desert.</title>
        <authorList>
            <person name="Carro L."/>
            <person name="Klenk H.-P."/>
            <person name="Goodfellow M."/>
        </authorList>
    </citation>
    <scope>NUCLEOTIDE SEQUENCE [LARGE SCALE GENOMIC DNA]</scope>
    <source>
        <strain evidence="3 4">LB19</strain>
    </source>
</reference>
<dbReference type="EMBL" id="QDGB01000326">
    <property type="protein sequence ID" value="RQX13412.1"/>
    <property type="molecule type" value="Genomic_DNA"/>
</dbReference>
<name>A0A3N9XKP2_9ACTN</name>
<protein>
    <submittedName>
        <fullName evidence="3">DUF397 domain-containing protein</fullName>
    </submittedName>
</protein>
<dbReference type="Proteomes" id="UP000278981">
    <property type="component" value="Unassembled WGS sequence"/>
</dbReference>
<dbReference type="Pfam" id="PF04149">
    <property type="entry name" value="DUF397"/>
    <property type="match status" value="1"/>
</dbReference>
<evidence type="ECO:0000259" key="2">
    <source>
        <dbReference type="Pfam" id="PF04149"/>
    </source>
</evidence>
<dbReference type="RefSeq" id="WP_124821933.1">
    <property type="nucleotide sequence ID" value="NZ_QDGB01000326.1"/>
</dbReference>